<sequence>MPADTPLTDDYVADLLAKDARASSIRYSTMGMGALLPSRPTGAARKPNTRFLRNILKETDTHNAALLAREAEEAKARLRKLRGERETKGKPEQMRYDVRSRVERGPERQGKRRRVDEDERDDRDKRHRSEDAKSHGSTNPTKPTSARDRAPSPPTSTRSASSDPLSPLLGPLPAPKVQARGRGAFTGSSGAIDTHFAASYDPGTDVSLGLDDPDAAGFGEDEVRKWEARKGTADGERERDEKDVKWKGRGEGREWDRGKVLGEDGVELMAEWGRLKGT</sequence>
<dbReference type="OrthoDB" id="2431475at2759"/>
<organism evidence="2 3">
    <name type="scientific">Cryomyces minteri</name>
    <dbReference type="NCBI Taxonomy" id="331657"/>
    <lineage>
        <taxon>Eukaryota</taxon>
        <taxon>Fungi</taxon>
        <taxon>Dikarya</taxon>
        <taxon>Ascomycota</taxon>
        <taxon>Pezizomycotina</taxon>
        <taxon>Dothideomycetes</taxon>
        <taxon>Dothideomycetes incertae sedis</taxon>
        <taxon>Cryomyces</taxon>
    </lineage>
</organism>
<evidence type="ECO:0000313" key="3">
    <source>
        <dbReference type="Proteomes" id="UP000308768"/>
    </source>
</evidence>
<comment type="caution">
    <text evidence="2">The sequence shown here is derived from an EMBL/GenBank/DDBJ whole genome shotgun (WGS) entry which is preliminary data.</text>
</comment>
<reference evidence="2 3" key="1">
    <citation type="submission" date="2017-03" db="EMBL/GenBank/DDBJ databases">
        <title>Genomes of endolithic fungi from Antarctica.</title>
        <authorList>
            <person name="Coleine C."/>
            <person name="Masonjones S."/>
            <person name="Stajich J.E."/>
        </authorList>
    </citation>
    <scope>NUCLEOTIDE SEQUENCE [LARGE SCALE GENOMIC DNA]</scope>
    <source>
        <strain evidence="2 3">CCFEE 5187</strain>
    </source>
</reference>
<evidence type="ECO:0000313" key="2">
    <source>
        <dbReference type="EMBL" id="TKA64870.1"/>
    </source>
</evidence>
<dbReference type="PANTHER" id="PTHR40132:SF1">
    <property type="entry name" value="PRE-MRNA-SPLICING FACTOR 38B"/>
    <property type="match status" value="1"/>
</dbReference>
<feature type="region of interest" description="Disordered" evidence="1">
    <location>
        <begin position="79"/>
        <end position="201"/>
    </location>
</feature>
<keyword evidence="3" id="KW-1185">Reference proteome</keyword>
<accession>A0A4U0WNN1</accession>
<dbReference type="Proteomes" id="UP000308768">
    <property type="component" value="Unassembled WGS sequence"/>
</dbReference>
<name>A0A4U0WNN1_9PEZI</name>
<feature type="compositionally biased region" description="Polar residues" evidence="1">
    <location>
        <begin position="135"/>
        <end position="144"/>
    </location>
</feature>
<dbReference type="STRING" id="331657.A0A4U0WNN1"/>
<feature type="compositionally biased region" description="Basic and acidic residues" evidence="1">
    <location>
        <begin position="79"/>
        <end position="134"/>
    </location>
</feature>
<dbReference type="PANTHER" id="PTHR40132">
    <property type="entry name" value="PRE-MRNA-SPLICING FACTOR 38B"/>
    <property type="match status" value="1"/>
</dbReference>
<feature type="compositionally biased region" description="Low complexity" evidence="1">
    <location>
        <begin position="155"/>
        <end position="171"/>
    </location>
</feature>
<protein>
    <recommendedName>
        <fullName evidence="4">Pre-mRNA-splicing factor 38B</fullName>
    </recommendedName>
</protein>
<gene>
    <name evidence="2" type="ORF">B0A49_07590</name>
</gene>
<dbReference type="EMBL" id="NAJN01001211">
    <property type="protein sequence ID" value="TKA64870.1"/>
    <property type="molecule type" value="Genomic_DNA"/>
</dbReference>
<evidence type="ECO:0000256" key="1">
    <source>
        <dbReference type="SAM" id="MobiDB-lite"/>
    </source>
</evidence>
<dbReference type="AlphaFoldDB" id="A0A4U0WNN1"/>
<evidence type="ECO:0008006" key="4">
    <source>
        <dbReference type="Google" id="ProtNLM"/>
    </source>
</evidence>
<proteinExistence type="predicted"/>